<dbReference type="PRINTS" id="PR00756">
    <property type="entry name" value="ALADIPTASE"/>
</dbReference>
<dbReference type="InterPro" id="IPR042097">
    <property type="entry name" value="Aminopeptidase_N-like_N_sf"/>
</dbReference>
<feature type="domain" description="Aminopeptidase N-like N-terminal" evidence="1">
    <location>
        <begin position="7"/>
        <end position="133"/>
    </location>
</feature>
<dbReference type="PANTHER" id="PTHR11533:SF174">
    <property type="entry name" value="PUROMYCIN-SENSITIVE AMINOPEPTIDASE-RELATED"/>
    <property type="match status" value="1"/>
</dbReference>
<dbReference type="SUPFAM" id="SSF63737">
    <property type="entry name" value="Leukotriene A4 hydrolase N-terminal domain"/>
    <property type="match status" value="1"/>
</dbReference>
<gene>
    <name evidence="2" type="primary">APE2_4</name>
    <name evidence="2" type="ORF">HK100_011796</name>
</gene>
<dbReference type="GO" id="GO:0005615">
    <property type="term" value="C:extracellular space"/>
    <property type="evidence" value="ECO:0007669"/>
    <property type="project" value="TreeGrafter"/>
</dbReference>
<proteinExistence type="predicted"/>
<dbReference type="InterPro" id="IPR045357">
    <property type="entry name" value="Aminopeptidase_N-like_N"/>
</dbReference>
<dbReference type="GO" id="GO:0005737">
    <property type="term" value="C:cytoplasm"/>
    <property type="evidence" value="ECO:0007669"/>
    <property type="project" value="TreeGrafter"/>
</dbReference>
<dbReference type="InterPro" id="IPR001930">
    <property type="entry name" value="Peptidase_M1"/>
</dbReference>
<reference evidence="2" key="1">
    <citation type="submission" date="2020-05" db="EMBL/GenBank/DDBJ databases">
        <title>Phylogenomic resolution of chytrid fungi.</title>
        <authorList>
            <person name="Stajich J.E."/>
            <person name="Amses K."/>
            <person name="Simmons R."/>
            <person name="Seto K."/>
            <person name="Myers J."/>
            <person name="Bonds A."/>
            <person name="Quandt C.A."/>
            <person name="Barry K."/>
            <person name="Liu P."/>
            <person name="Grigoriev I."/>
            <person name="Longcore J.E."/>
            <person name="James T.Y."/>
        </authorList>
    </citation>
    <scope>NUCLEOTIDE SEQUENCE</scope>
    <source>
        <strain evidence="2">JEL0513</strain>
    </source>
</reference>
<keyword evidence="3" id="KW-1185">Reference proteome</keyword>
<accession>A0AAD5XDT6</accession>
<evidence type="ECO:0000313" key="2">
    <source>
        <dbReference type="EMBL" id="KAJ3122893.1"/>
    </source>
</evidence>
<evidence type="ECO:0000313" key="3">
    <source>
        <dbReference type="Proteomes" id="UP001211907"/>
    </source>
</evidence>
<dbReference type="Gene3D" id="2.60.40.1730">
    <property type="entry name" value="tricorn interacting facor f3 domain"/>
    <property type="match status" value="1"/>
</dbReference>
<organism evidence="2 3">
    <name type="scientific">Physocladia obscura</name>
    <dbReference type="NCBI Taxonomy" id="109957"/>
    <lineage>
        <taxon>Eukaryota</taxon>
        <taxon>Fungi</taxon>
        <taxon>Fungi incertae sedis</taxon>
        <taxon>Chytridiomycota</taxon>
        <taxon>Chytridiomycota incertae sedis</taxon>
        <taxon>Chytridiomycetes</taxon>
        <taxon>Chytridiales</taxon>
        <taxon>Chytriomycetaceae</taxon>
        <taxon>Physocladia</taxon>
    </lineage>
</organism>
<dbReference type="EMBL" id="JADGJH010000774">
    <property type="protein sequence ID" value="KAJ3122893.1"/>
    <property type="molecule type" value="Genomic_DNA"/>
</dbReference>
<dbReference type="GO" id="GO:0006508">
    <property type="term" value="P:proteolysis"/>
    <property type="evidence" value="ECO:0007669"/>
    <property type="project" value="InterPro"/>
</dbReference>
<keyword evidence="2" id="KW-0031">Aminopeptidase</keyword>
<feature type="non-terminal residue" evidence="2">
    <location>
        <position position="1"/>
    </location>
</feature>
<evidence type="ECO:0000259" key="1">
    <source>
        <dbReference type="Pfam" id="PF17900"/>
    </source>
</evidence>
<dbReference type="PANTHER" id="PTHR11533">
    <property type="entry name" value="PROTEASE M1 ZINC METALLOPROTEASE"/>
    <property type="match status" value="1"/>
</dbReference>
<dbReference type="InterPro" id="IPR050344">
    <property type="entry name" value="Peptidase_M1_aminopeptidases"/>
</dbReference>
<comment type="caution">
    <text evidence="2">The sequence shown here is derived from an EMBL/GenBank/DDBJ whole genome shotgun (WGS) entry which is preliminary data.</text>
</comment>
<keyword evidence="2" id="KW-0378">Hydrolase</keyword>
<dbReference type="GO" id="GO:0070006">
    <property type="term" value="F:metalloaminopeptidase activity"/>
    <property type="evidence" value="ECO:0007669"/>
    <property type="project" value="TreeGrafter"/>
</dbReference>
<dbReference type="GO" id="GO:0008270">
    <property type="term" value="F:zinc ion binding"/>
    <property type="evidence" value="ECO:0007669"/>
    <property type="project" value="TreeGrafter"/>
</dbReference>
<dbReference type="GO" id="GO:0042277">
    <property type="term" value="F:peptide binding"/>
    <property type="evidence" value="ECO:0007669"/>
    <property type="project" value="TreeGrafter"/>
</dbReference>
<dbReference type="GO" id="GO:0016020">
    <property type="term" value="C:membrane"/>
    <property type="evidence" value="ECO:0007669"/>
    <property type="project" value="TreeGrafter"/>
</dbReference>
<dbReference type="Gene3D" id="3.30.2010.30">
    <property type="match status" value="1"/>
</dbReference>
<sequence>MEAETISFDEDLETVAFAFAQEIPAGSDVVIFIEFEGIHNDQLAGFYRSSYTDYAGEKRHLVITQFQSTDCRRCFPSFDEPALKATFSSSLIVDRHLVALSNTAEISSINLEIDSIPKKQVTFKTTPKMSTYLVAYVVGELDFIETVVNPPLPANSHKYPVRVYTIKGKAVHGKYALSLASKVLEFFSEYFDEPYSLTK</sequence>
<name>A0AAD5XDT6_9FUNG</name>
<dbReference type="Proteomes" id="UP001211907">
    <property type="component" value="Unassembled WGS sequence"/>
</dbReference>
<dbReference type="GO" id="GO:0043171">
    <property type="term" value="P:peptide catabolic process"/>
    <property type="evidence" value="ECO:0007669"/>
    <property type="project" value="TreeGrafter"/>
</dbReference>
<protein>
    <submittedName>
        <fullName evidence="2">Aminopeptidase 2 mitochondrial</fullName>
    </submittedName>
</protein>
<dbReference type="Pfam" id="PF17900">
    <property type="entry name" value="Peptidase_M1_N"/>
    <property type="match status" value="1"/>
</dbReference>
<dbReference type="AlphaFoldDB" id="A0AAD5XDT6"/>
<keyword evidence="2" id="KW-0645">Protease</keyword>